<dbReference type="InterPro" id="IPR018303">
    <property type="entry name" value="ATPase_P-typ_P_site"/>
</dbReference>
<dbReference type="PANTHER" id="PTHR43294:SF21">
    <property type="entry name" value="CATION TRANSPORTING ATPASE"/>
    <property type="match status" value="1"/>
</dbReference>
<keyword evidence="5" id="KW-0472">Membrane</keyword>
<dbReference type="Proteomes" id="UP000887564">
    <property type="component" value="Unplaced"/>
</dbReference>
<evidence type="ECO:0000313" key="6">
    <source>
        <dbReference type="Proteomes" id="UP000887564"/>
    </source>
</evidence>
<evidence type="ECO:0000256" key="3">
    <source>
        <dbReference type="ARBA" id="ARBA00022692"/>
    </source>
</evidence>
<evidence type="ECO:0000256" key="5">
    <source>
        <dbReference type="ARBA" id="ARBA00023136"/>
    </source>
</evidence>
<reference evidence="7" key="1">
    <citation type="submission" date="2022-11" db="UniProtKB">
        <authorList>
            <consortium name="WormBaseParasite"/>
        </authorList>
    </citation>
    <scope>IDENTIFICATION</scope>
</reference>
<evidence type="ECO:0000313" key="7">
    <source>
        <dbReference type="WBParaSite" id="PEQ_0001200801-mRNA-1"/>
    </source>
</evidence>
<dbReference type="GO" id="GO:0000166">
    <property type="term" value="F:nucleotide binding"/>
    <property type="evidence" value="ECO:0007669"/>
    <property type="project" value="InterPro"/>
</dbReference>
<dbReference type="Pfam" id="PF13246">
    <property type="entry name" value="Cation_ATPase"/>
    <property type="match status" value="1"/>
</dbReference>
<dbReference type="GO" id="GO:1902600">
    <property type="term" value="P:proton transmembrane transport"/>
    <property type="evidence" value="ECO:0007669"/>
    <property type="project" value="TreeGrafter"/>
</dbReference>
<dbReference type="GO" id="GO:0005391">
    <property type="term" value="F:P-type sodium:potassium-exchanging transporter activity"/>
    <property type="evidence" value="ECO:0007669"/>
    <property type="project" value="TreeGrafter"/>
</dbReference>
<keyword evidence="3" id="KW-0812">Transmembrane</keyword>
<keyword evidence="2" id="KW-1003">Cell membrane</keyword>
<dbReference type="GO" id="GO:0030007">
    <property type="term" value="P:intracellular potassium ion homeostasis"/>
    <property type="evidence" value="ECO:0007669"/>
    <property type="project" value="TreeGrafter"/>
</dbReference>
<evidence type="ECO:0000256" key="4">
    <source>
        <dbReference type="ARBA" id="ARBA00022989"/>
    </source>
</evidence>
<dbReference type="SUPFAM" id="SSF81660">
    <property type="entry name" value="Metal cation-transporting ATPase, ATP-binding domain N"/>
    <property type="match status" value="1"/>
</dbReference>
<dbReference type="Gene3D" id="3.40.1110.10">
    <property type="entry name" value="Calcium-transporting ATPase, cytoplasmic domain N"/>
    <property type="match status" value="1"/>
</dbReference>
<dbReference type="GO" id="GO:0005886">
    <property type="term" value="C:plasma membrane"/>
    <property type="evidence" value="ECO:0007669"/>
    <property type="project" value="UniProtKB-SubCell"/>
</dbReference>
<dbReference type="InterPro" id="IPR050510">
    <property type="entry name" value="Cation_transp_ATPase_P-type"/>
</dbReference>
<dbReference type="Gene3D" id="1.20.1110.10">
    <property type="entry name" value="Calcium-transporting ATPase, transmembrane domain"/>
    <property type="match status" value="1"/>
</dbReference>
<proteinExistence type="predicted"/>
<dbReference type="InterPro" id="IPR023299">
    <property type="entry name" value="ATPase_P-typ_cyto_dom_N"/>
</dbReference>
<dbReference type="GO" id="GO:0036376">
    <property type="term" value="P:sodium ion export across plasma membrane"/>
    <property type="evidence" value="ECO:0007669"/>
    <property type="project" value="TreeGrafter"/>
</dbReference>
<dbReference type="PROSITE" id="PS00154">
    <property type="entry name" value="ATPASE_E1_E2"/>
    <property type="match status" value="1"/>
</dbReference>
<evidence type="ECO:0000256" key="2">
    <source>
        <dbReference type="ARBA" id="ARBA00022475"/>
    </source>
</evidence>
<dbReference type="GO" id="GO:1990573">
    <property type="term" value="P:potassium ion import across plasma membrane"/>
    <property type="evidence" value="ECO:0007669"/>
    <property type="project" value="TreeGrafter"/>
</dbReference>
<keyword evidence="4" id="KW-1133">Transmembrane helix</keyword>
<dbReference type="PANTHER" id="PTHR43294">
    <property type="entry name" value="SODIUM/POTASSIUM-TRANSPORTING ATPASE SUBUNIT ALPHA"/>
    <property type="match status" value="1"/>
</dbReference>
<name>A0A914S0A8_PAREQ</name>
<dbReference type="GO" id="GO:0006883">
    <property type="term" value="P:intracellular sodium ion homeostasis"/>
    <property type="evidence" value="ECO:0007669"/>
    <property type="project" value="TreeGrafter"/>
</dbReference>
<evidence type="ECO:0000256" key="1">
    <source>
        <dbReference type="ARBA" id="ARBA00004651"/>
    </source>
</evidence>
<accession>A0A914S0A8</accession>
<sequence>MANKNVFIKKLDIIDELGAATVVATDKTGTITQNLMVLTDIWYNRRHYSVDRDECSFIRFAVEMDVHPAGVPSVAKFLHAETGRESIRTGTVEMCHDQDGGLRDGEDDDVYARSEDSWERNNISGSPSDVALLRYVEMSASVEGIRQRYHVVFDMPFNSVRRFQLIVAKCLAEPQKPCELPPPVDGSSIFVIMVKGAPEVVLHKCQYIQVNEELLEINDNLISDCQVLKHITLRKLYHVGQASKDPQLTHRFLVDDLDKKMTHEKTQSGHRVSS</sequence>
<organism evidence="6 7">
    <name type="scientific">Parascaris equorum</name>
    <name type="common">Equine roundworm</name>
    <dbReference type="NCBI Taxonomy" id="6256"/>
    <lineage>
        <taxon>Eukaryota</taxon>
        <taxon>Metazoa</taxon>
        <taxon>Ecdysozoa</taxon>
        <taxon>Nematoda</taxon>
        <taxon>Chromadorea</taxon>
        <taxon>Rhabditida</taxon>
        <taxon>Spirurina</taxon>
        <taxon>Ascaridomorpha</taxon>
        <taxon>Ascaridoidea</taxon>
        <taxon>Ascarididae</taxon>
        <taxon>Parascaris</taxon>
    </lineage>
</organism>
<dbReference type="AlphaFoldDB" id="A0A914S0A8"/>
<keyword evidence="6" id="KW-1185">Reference proteome</keyword>
<comment type="subcellular location">
    <subcellularLocation>
        <location evidence="1">Cell membrane</location>
        <topology evidence="1">Multi-pass membrane protein</topology>
    </subcellularLocation>
</comment>
<dbReference type="WBParaSite" id="PEQ_0001200801-mRNA-1">
    <property type="protein sequence ID" value="PEQ_0001200801-mRNA-1"/>
    <property type="gene ID" value="PEQ_0001200801"/>
</dbReference>
<protein>
    <submittedName>
        <fullName evidence="7">Uncharacterized protein</fullName>
    </submittedName>
</protein>